<protein>
    <submittedName>
        <fullName evidence="2">Uncharacterized protein</fullName>
    </submittedName>
</protein>
<dbReference type="Proteomes" id="UP000297975">
    <property type="component" value="Unassembled WGS sequence"/>
</dbReference>
<comment type="caution">
    <text evidence="2">The sequence shown here is derived from an EMBL/GenBank/DDBJ whole genome shotgun (WGS) entry which is preliminary data.</text>
</comment>
<sequence length="108" mass="12370">MERLIVGLSALLFVITWTFLFILVLQPEEKVYMAKQHSISKEMLISEKESERFFAIAKLEENKSSVEFKDSIKKQDINDLIEFNNGDGVSIDVLLELFDLSEEAAPQS</sequence>
<keyword evidence="3" id="KW-1185">Reference proteome</keyword>
<keyword evidence="1" id="KW-1133">Transmembrane helix</keyword>
<name>A0A4Y8IVE3_9BACI</name>
<dbReference type="EMBL" id="SOPW01000001">
    <property type="protein sequence ID" value="TFB25053.1"/>
    <property type="molecule type" value="Genomic_DNA"/>
</dbReference>
<evidence type="ECO:0000256" key="1">
    <source>
        <dbReference type="SAM" id="Phobius"/>
    </source>
</evidence>
<organism evidence="2 3">
    <name type="scientific">Filobacillus milosensis</name>
    <dbReference type="NCBI Taxonomy" id="94137"/>
    <lineage>
        <taxon>Bacteria</taxon>
        <taxon>Bacillati</taxon>
        <taxon>Bacillota</taxon>
        <taxon>Bacilli</taxon>
        <taxon>Bacillales</taxon>
        <taxon>Bacillaceae</taxon>
        <taxon>Filobacillus</taxon>
    </lineage>
</organism>
<keyword evidence="1" id="KW-0812">Transmembrane</keyword>
<accession>A0A4Y8IVE3</accession>
<keyword evidence="1" id="KW-0472">Membrane</keyword>
<dbReference type="AlphaFoldDB" id="A0A4Y8IVE3"/>
<proteinExistence type="predicted"/>
<evidence type="ECO:0000313" key="3">
    <source>
        <dbReference type="Proteomes" id="UP000297975"/>
    </source>
</evidence>
<reference evidence="2 3" key="1">
    <citation type="submission" date="2019-03" db="EMBL/GenBank/DDBJ databases">
        <authorList>
            <person name="He R.-H."/>
        </authorList>
    </citation>
    <scope>NUCLEOTIDE SEQUENCE [LARGE SCALE GENOMIC DNA]</scope>
    <source>
        <strain evidence="3">SH 714</strain>
    </source>
</reference>
<feature type="transmembrane region" description="Helical" evidence="1">
    <location>
        <begin position="6"/>
        <end position="25"/>
    </location>
</feature>
<evidence type="ECO:0000313" key="2">
    <source>
        <dbReference type="EMBL" id="TFB25053.1"/>
    </source>
</evidence>
<dbReference type="OrthoDB" id="2967289at2"/>
<dbReference type="RefSeq" id="WP_134338513.1">
    <property type="nucleotide sequence ID" value="NZ_SOPW01000001.1"/>
</dbReference>
<gene>
    <name evidence="2" type="ORF">E3U55_01275</name>
</gene>